<protein>
    <submittedName>
        <fullName evidence="4">Similar to Vegetative incompatibility protein HET-E-1 acc. no. Q00808</fullName>
    </submittedName>
</protein>
<proteinExistence type="predicted"/>
<evidence type="ECO:0000259" key="3">
    <source>
        <dbReference type="Pfam" id="PF24883"/>
    </source>
</evidence>
<dbReference type="PROSITE" id="PS50088">
    <property type="entry name" value="ANK_REPEAT"/>
    <property type="match status" value="1"/>
</dbReference>
<evidence type="ECO:0000313" key="4">
    <source>
        <dbReference type="EMBL" id="CCX32620.1"/>
    </source>
</evidence>
<dbReference type="Pfam" id="PF24883">
    <property type="entry name" value="NPHP3_N"/>
    <property type="match status" value="1"/>
</dbReference>
<dbReference type="AlphaFoldDB" id="U4LT49"/>
<dbReference type="Gene3D" id="3.40.50.300">
    <property type="entry name" value="P-loop containing nucleotide triphosphate hydrolases"/>
    <property type="match status" value="1"/>
</dbReference>
<reference evidence="4 5" key="1">
    <citation type="journal article" date="2013" name="PLoS Genet.">
        <title>The genome and development-dependent transcriptomes of Pyronema confluens: a window into fungal evolution.</title>
        <authorList>
            <person name="Traeger S."/>
            <person name="Altegoer F."/>
            <person name="Freitag M."/>
            <person name="Gabaldon T."/>
            <person name="Kempken F."/>
            <person name="Kumar A."/>
            <person name="Marcet-Houben M."/>
            <person name="Poggeler S."/>
            <person name="Stajich J.E."/>
            <person name="Nowrousian M."/>
        </authorList>
    </citation>
    <scope>NUCLEOTIDE SEQUENCE [LARGE SCALE GENOMIC DNA]</scope>
    <source>
        <strain evidence="5">CBS 100304</strain>
        <tissue evidence="4">Vegetative mycelium</tissue>
    </source>
</reference>
<dbReference type="InterPro" id="IPR036770">
    <property type="entry name" value="Ankyrin_rpt-contain_sf"/>
</dbReference>
<dbReference type="eggNOG" id="KOG4177">
    <property type="taxonomic scope" value="Eukaryota"/>
</dbReference>
<dbReference type="SUPFAM" id="SSF48403">
    <property type="entry name" value="Ankyrin repeat"/>
    <property type="match status" value="1"/>
</dbReference>
<dbReference type="PANTHER" id="PTHR10039:SF16">
    <property type="entry name" value="GPI INOSITOL-DEACYLASE"/>
    <property type="match status" value="1"/>
</dbReference>
<dbReference type="OrthoDB" id="538223at2759"/>
<dbReference type="PANTHER" id="PTHR10039">
    <property type="entry name" value="AMELOGENIN"/>
    <property type="match status" value="1"/>
</dbReference>
<dbReference type="InterPro" id="IPR027417">
    <property type="entry name" value="P-loop_NTPase"/>
</dbReference>
<feature type="domain" description="Nephrocystin 3-like N-terminal" evidence="3">
    <location>
        <begin position="346"/>
        <end position="508"/>
    </location>
</feature>
<dbReference type="SUPFAM" id="SSF52540">
    <property type="entry name" value="P-loop containing nucleoside triphosphate hydrolases"/>
    <property type="match status" value="1"/>
</dbReference>
<evidence type="ECO:0000313" key="5">
    <source>
        <dbReference type="Proteomes" id="UP000018144"/>
    </source>
</evidence>
<dbReference type="Gene3D" id="1.25.40.20">
    <property type="entry name" value="Ankyrin repeat-containing domain"/>
    <property type="match status" value="1"/>
</dbReference>
<evidence type="ECO:0000256" key="2">
    <source>
        <dbReference type="PROSITE-ProRule" id="PRU00023"/>
    </source>
</evidence>
<dbReference type="Proteomes" id="UP000018144">
    <property type="component" value="Unassembled WGS sequence"/>
</dbReference>
<dbReference type="STRING" id="1076935.U4LT49"/>
<dbReference type="OMA" id="DRCIQGY"/>
<gene>
    <name evidence="4" type="ORF">PCON_13460</name>
</gene>
<keyword evidence="2" id="KW-0040">ANK repeat</keyword>
<dbReference type="Pfam" id="PF12796">
    <property type="entry name" value="Ank_2"/>
    <property type="match status" value="1"/>
</dbReference>
<keyword evidence="1" id="KW-0677">Repeat</keyword>
<sequence>MGPLETFSIAVNVLAVSQAAAKVAKLVFVYIKSARNYPETAKKLHDELNIATSVLSGLITVGRQLDEAASHCNDTPPEVSRLNEDLKKCQELLVRLIVGLEGNHRHWWDKLKKRTKWPLEEREVMESIRMLERYRNSFVQMLQIDIAKLVMENHEEVLKISENVEDIQEEVEGVRKNLMVIAGEVEETNTKVTMVARNVEEIDTNVRTIEMDLGKVDGNVMAIQSEVQQVHTELTTVGADIQEINTDTKQMVTNVDKVTTDIQHAGRDIQAVKIDINRVQGCVMEIGTVTTTVTNKLDLIHEQEIQEIRDRQIEAKKKRLAKLTKWLAPSLSDEKHEQSVEAHQDGTGKWLFEHRKYLAWRNNHFSSLWIHGTPGCGKTILASCVIQSFLAVPDESFSYFYFQYRSEDKTATVLCKLLAQLLNCCGHSVLEHPDFAELERTKTRGVKAPIDVNRLTELLFVAFGLQCRSPTIVLDGLDEHPEKQLHQVLKFIQEVRNRRSARILVFSRQEKDIENALKDFPFISLRNEKVNLKKDMRIMIEKEFSDEMKWDGIFQSLKSEITEQLLLRSGVNTFQWLKCQLDLLNRLGTVMEVTDALNRLPRTLFESYDRMLAHIAENHHEALIRKAFFFIFHARMPLSLKMLVEAIAPVDENNQIIFDATFFDPEKLVKICRSLLYLVKTPSGRNRYDAIVRENQEGVTFCHLTVKEYLMSEHLRDHPTLSKFYIRKDDTLMAKKILEYLLLQDFNGPCTSKADAESRLNKHTFYRYCALSWFDHLLDAEEEDPSLFELIDKFVFSSPGHLRTYEQILEVWWGSNKCEVSMSDRDKLQYYYRKDTELDTDLSGALLFFFISSGPEWISKLFCNRKPNLLNTNSCRFGPPLWIAIQWHREDLARHFIEKGADIQMMCPTERPPLFATATSTMMSGLYFDPLLKCATLPACNFRPTPMPASTTSFIHVAAQHTPKLLPKLLDEGLLIDTRAEDGSTPLHLAVMNGDLSTVKMLVESGANINARTHGERTPFHIAISTQSAPIIKYFLENNVAIPPDIIATDVEMVARNVGLNEKCIDSAYYISNKTQLFPSIRSTLAHNRKDVKCLQTAVSNGPGRHGAMELDNPYLYFTFEGSVLRRIEFKLHSKEILSDSRRRGTTQELRCTNRLLILTIQIP</sequence>
<organism evidence="4 5">
    <name type="scientific">Pyronema omphalodes (strain CBS 100304)</name>
    <name type="common">Pyronema confluens</name>
    <dbReference type="NCBI Taxonomy" id="1076935"/>
    <lineage>
        <taxon>Eukaryota</taxon>
        <taxon>Fungi</taxon>
        <taxon>Dikarya</taxon>
        <taxon>Ascomycota</taxon>
        <taxon>Pezizomycotina</taxon>
        <taxon>Pezizomycetes</taxon>
        <taxon>Pezizales</taxon>
        <taxon>Pyronemataceae</taxon>
        <taxon>Pyronema</taxon>
    </lineage>
</organism>
<dbReference type="PROSITE" id="PS50297">
    <property type="entry name" value="ANK_REP_REGION"/>
    <property type="match status" value="1"/>
</dbReference>
<keyword evidence="5" id="KW-1185">Reference proteome</keyword>
<dbReference type="SMART" id="SM00248">
    <property type="entry name" value="ANK"/>
    <property type="match status" value="3"/>
</dbReference>
<name>U4LT49_PYROM</name>
<feature type="repeat" description="ANK" evidence="2">
    <location>
        <begin position="982"/>
        <end position="1014"/>
    </location>
</feature>
<dbReference type="InterPro" id="IPR002110">
    <property type="entry name" value="Ankyrin_rpt"/>
</dbReference>
<dbReference type="InterPro" id="IPR056884">
    <property type="entry name" value="NPHP3-like_N"/>
</dbReference>
<evidence type="ECO:0000256" key="1">
    <source>
        <dbReference type="ARBA" id="ARBA00022737"/>
    </source>
</evidence>
<dbReference type="EMBL" id="HF935890">
    <property type="protein sequence ID" value="CCX32620.1"/>
    <property type="molecule type" value="Genomic_DNA"/>
</dbReference>
<dbReference type="Gene3D" id="1.20.1480.30">
    <property type="entry name" value="Designed four-helix bundle protein"/>
    <property type="match status" value="1"/>
</dbReference>
<accession>U4LT49</accession>